<dbReference type="InterPro" id="IPR029057">
    <property type="entry name" value="PRTase-like"/>
</dbReference>
<accession>A0A6J6F0E8</accession>
<dbReference type="InterPro" id="IPR000836">
    <property type="entry name" value="PRTase_dom"/>
</dbReference>
<dbReference type="SUPFAM" id="SSF53271">
    <property type="entry name" value="PRTase-like"/>
    <property type="match status" value="1"/>
</dbReference>
<comment type="similarity">
    <text evidence="1">Belongs to the ComF/GntX family.</text>
</comment>
<sequence>MKKSAVKNLTELIFPSRCIGCFQLGISICSVCRTSWHPHIYLRELTVLGSIYPVVSAVQYSPIASRVLLSAKESNIAAADILLTDAISHSLRYFIKRFGGDILISIPSRRSASRKRGRNFLGEITEEVAKISSMKIEVSKIQLLTHSRSVKDQSALNSRQRFANLSGALGVPNKAISNKGAGNIGSLIIVDDLITTGATLAEAIRALRTAGFEVKGAVTGAVAKPLR</sequence>
<dbReference type="PANTHER" id="PTHR47505:SF1">
    <property type="entry name" value="DNA UTILIZATION PROTEIN YHGH"/>
    <property type="match status" value="1"/>
</dbReference>
<dbReference type="AlphaFoldDB" id="A0A6J6F0E8"/>
<dbReference type="EMBL" id="CAEZUB010000001">
    <property type="protein sequence ID" value="CAB4581747.1"/>
    <property type="molecule type" value="Genomic_DNA"/>
</dbReference>
<evidence type="ECO:0000256" key="1">
    <source>
        <dbReference type="ARBA" id="ARBA00008007"/>
    </source>
</evidence>
<gene>
    <name evidence="2" type="ORF">UFOPK1775_00024</name>
</gene>
<protein>
    <submittedName>
        <fullName evidence="2">Unannotated protein</fullName>
    </submittedName>
</protein>
<dbReference type="PANTHER" id="PTHR47505">
    <property type="entry name" value="DNA UTILIZATION PROTEIN YHGH"/>
    <property type="match status" value="1"/>
</dbReference>
<reference evidence="2" key="1">
    <citation type="submission" date="2020-05" db="EMBL/GenBank/DDBJ databases">
        <authorList>
            <person name="Chiriac C."/>
            <person name="Salcher M."/>
            <person name="Ghai R."/>
            <person name="Kavagutti S V."/>
        </authorList>
    </citation>
    <scope>NUCLEOTIDE SEQUENCE</scope>
</reference>
<evidence type="ECO:0000313" key="2">
    <source>
        <dbReference type="EMBL" id="CAB4581747.1"/>
    </source>
</evidence>
<organism evidence="2">
    <name type="scientific">freshwater metagenome</name>
    <dbReference type="NCBI Taxonomy" id="449393"/>
    <lineage>
        <taxon>unclassified sequences</taxon>
        <taxon>metagenomes</taxon>
        <taxon>ecological metagenomes</taxon>
    </lineage>
</organism>
<dbReference type="CDD" id="cd06223">
    <property type="entry name" value="PRTases_typeI"/>
    <property type="match status" value="1"/>
</dbReference>
<dbReference type="InterPro" id="IPR051910">
    <property type="entry name" value="ComF/GntX_DNA_util-trans"/>
</dbReference>
<dbReference type="Gene3D" id="3.40.50.2020">
    <property type="match status" value="1"/>
</dbReference>
<name>A0A6J6F0E8_9ZZZZ</name>
<proteinExistence type="inferred from homology"/>